<dbReference type="STRING" id="310781.SAMN05216259_105168"/>
<feature type="domain" description="Beta-lactamase class A catalytic" evidence="2">
    <location>
        <begin position="428"/>
        <end position="522"/>
    </location>
</feature>
<dbReference type="InterPro" id="IPR012338">
    <property type="entry name" value="Beta-lactam/transpept-like"/>
</dbReference>
<sequence length="602" mass="60920">MRDSGGTAGEPPAPPAPTTAAAAAPAATGALELPRPRGTDAPDSGTPSAAPTATAPEPGAEGAAEPQPAAPREPTAGPGRADEGEPPVEGAESSTEEGESSTEPDAPPTGAAQLSATRDESTAERDESSAERDHCTADVGEPPAEEVGPSTEQDESSADASEPPTEEVEPSAERDHSPADPSEPPTEEVGPRTEQIHSPADAADEGDTAAPPADTAAQGEPKAPDTPDSPEGSGRSTSSALAAFTASAREARRTLGSGVFAGRVPALGEFGEKDGQEPDGRWWVRRSVVMSVTAIAAVAVLTLVAVAHSPAAKAGSGQGATGSGSTVAHPTPTTLPPTTVQAMPTTALPTMTTPAVDPTSAVAEAVRNLGVHGHLSVAVAEEDGSGKAVYDSSDDTAYDTASIVKVDILASLLLRDQKAGTHMTAYQRKLAEEMIERSDNDAALALWQTIGRAAGLATANKALGLHHTIGGDGDLWGLTQTTAGDQIALLKSVFGSDSPLSTSARTYLSGLMRSVTDGQRWGVPAADTGSGSGHPALKNGWLERSATGLWDINSIGEVTYKGRRLLVAVLSSNQQSEDSGIDQVEGVARAAAKAYTEATAAP</sequence>
<protein>
    <submittedName>
        <fullName evidence="3">Beta-lactamase class A</fullName>
    </submittedName>
</protein>
<proteinExistence type="predicted"/>
<evidence type="ECO:0000313" key="3">
    <source>
        <dbReference type="EMBL" id="SDN67958.1"/>
    </source>
</evidence>
<dbReference type="PANTHER" id="PTHR35333">
    <property type="entry name" value="BETA-LACTAMASE"/>
    <property type="match status" value="1"/>
</dbReference>
<feature type="compositionally biased region" description="Basic and acidic residues" evidence="1">
    <location>
        <begin position="117"/>
        <end position="136"/>
    </location>
</feature>
<feature type="compositionally biased region" description="Low complexity" evidence="1">
    <location>
        <begin position="208"/>
        <end position="220"/>
    </location>
</feature>
<dbReference type="GO" id="GO:0046677">
    <property type="term" value="P:response to antibiotic"/>
    <property type="evidence" value="ECO:0007669"/>
    <property type="project" value="InterPro"/>
</dbReference>
<dbReference type="InterPro" id="IPR045155">
    <property type="entry name" value="Beta-lactam_cat"/>
</dbReference>
<dbReference type="PANTHER" id="PTHR35333:SF3">
    <property type="entry name" value="BETA-LACTAMASE-TYPE TRANSPEPTIDASE FOLD CONTAINING PROTEIN"/>
    <property type="match status" value="1"/>
</dbReference>
<dbReference type="SUPFAM" id="SSF56601">
    <property type="entry name" value="beta-lactamase/transpeptidase-like"/>
    <property type="match status" value="1"/>
</dbReference>
<dbReference type="Gene3D" id="3.40.710.10">
    <property type="entry name" value="DD-peptidase/beta-lactamase superfamily"/>
    <property type="match status" value="1"/>
</dbReference>
<evidence type="ECO:0000313" key="4">
    <source>
        <dbReference type="Proteomes" id="UP000199341"/>
    </source>
</evidence>
<dbReference type="GO" id="GO:0008800">
    <property type="term" value="F:beta-lactamase activity"/>
    <property type="evidence" value="ECO:0007669"/>
    <property type="project" value="InterPro"/>
</dbReference>
<feature type="region of interest" description="Disordered" evidence="1">
    <location>
        <begin position="1"/>
        <end position="244"/>
    </location>
</feature>
<feature type="compositionally biased region" description="Low complexity" evidence="1">
    <location>
        <begin position="41"/>
        <end position="76"/>
    </location>
</feature>
<evidence type="ECO:0000256" key="1">
    <source>
        <dbReference type="SAM" id="MobiDB-lite"/>
    </source>
</evidence>
<feature type="compositionally biased region" description="Low complexity" evidence="1">
    <location>
        <begin position="235"/>
        <end position="244"/>
    </location>
</feature>
<dbReference type="Pfam" id="PF13354">
    <property type="entry name" value="Beta-lactamase2"/>
    <property type="match status" value="1"/>
</dbReference>
<dbReference type="Proteomes" id="UP000199341">
    <property type="component" value="Unassembled WGS sequence"/>
</dbReference>
<reference evidence="3 4" key="1">
    <citation type="submission" date="2016-10" db="EMBL/GenBank/DDBJ databases">
        <authorList>
            <person name="de Groot N.N."/>
        </authorList>
    </citation>
    <scope>NUCLEOTIDE SEQUENCE [LARGE SCALE GENOMIC DNA]</scope>
    <source>
        <strain evidence="3 4">CGMCC 4.2022</strain>
    </source>
</reference>
<feature type="compositionally biased region" description="Low complexity" evidence="1">
    <location>
        <begin position="18"/>
        <end position="30"/>
    </location>
</feature>
<feature type="compositionally biased region" description="Low complexity" evidence="1">
    <location>
        <begin position="323"/>
        <end position="337"/>
    </location>
</feature>
<dbReference type="AlphaFoldDB" id="A0A1H0DCX1"/>
<organism evidence="3 4">
    <name type="scientific">Actinacidiphila guanduensis</name>
    <dbReference type="NCBI Taxonomy" id="310781"/>
    <lineage>
        <taxon>Bacteria</taxon>
        <taxon>Bacillati</taxon>
        <taxon>Actinomycetota</taxon>
        <taxon>Actinomycetes</taxon>
        <taxon>Kitasatosporales</taxon>
        <taxon>Streptomycetaceae</taxon>
        <taxon>Actinacidiphila</taxon>
    </lineage>
</organism>
<dbReference type="InterPro" id="IPR000871">
    <property type="entry name" value="Beta-lactam_class-A"/>
</dbReference>
<evidence type="ECO:0000259" key="2">
    <source>
        <dbReference type="Pfam" id="PF13354"/>
    </source>
</evidence>
<dbReference type="GO" id="GO:0030655">
    <property type="term" value="P:beta-lactam antibiotic catabolic process"/>
    <property type="evidence" value="ECO:0007669"/>
    <property type="project" value="InterPro"/>
</dbReference>
<dbReference type="EMBL" id="FNIE01000005">
    <property type="protein sequence ID" value="SDN67958.1"/>
    <property type="molecule type" value="Genomic_DNA"/>
</dbReference>
<feature type="region of interest" description="Disordered" evidence="1">
    <location>
        <begin position="313"/>
        <end position="337"/>
    </location>
</feature>
<keyword evidence="4" id="KW-1185">Reference proteome</keyword>
<name>A0A1H0DCX1_9ACTN</name>
<accession>A0A1H0DCX1</accession>
<gene>
    <name evidence="3" type="ORF">SAMN05216259_105168</name>
</gene>